<comment type="caution">
    <text evidence="2">The sequence shown here is derived from an EMBL/GenBank/DDBJ whole genome shotgun (WGS) entry which is preliminary data.</text>
</comment>
<organism evidence="2 3">
    <name type="scientific">Guptibacillus hwajinpoensis</name>
    <dbReference type="NCBI Taxonomy" id="208199"/>
    <lineage>
        <taxon>Bacteria</taxon>
        <taxon>Bacillati</taxon>
        <taxon>Bacillota</taxon>
        <taxon>Bacilli</taxon>
        <taxon>Bacillales</taxon>
        <taxon>Guptibacillaceae</taxon>
        <taxon>Guptibacillus</taxon>
    </lineage>
</organism>
<keyword evidence="1" id="KW-1133">Transmembrane helix</keyword>
<dbReference type="AlphaFoldDB" id="A0A845EXH9"/>
<protein>
    <submittedName>
        <fullName evidence="2">Uncharacterized protein</fullName>
    </submittedName>
</protein>
<feature type="transmembrane region" description="Helical" evidence="1">
    <location>
        <begin position="62"/>
        <end position="85"/>
    </location>
</feature>
<dbReference type="RefSeq" id="WP_160918890.1">
    <property type="nucleotide sequence ID" value="NZ_WMEY01000002.1"/>
</dbReference>
<sequence length="89" mass="9998">MKRLVIANFLLIISLIYLIYRITKPKLYLPAFSIEAENPVKLTLTTLTIDTGFITGNAGSIYSIWLSPIYLLILIACVLTISPLISKKR</sequence>
<gene>
    <name evidence="2" type="ORF">GLW07_07705</name>
</gene>
<evidence type="ECO:0000313" key="2">
    <source>
        <dbReference type="EMBL" id="MYL63239.1"/>
    </source>
</evidence>
<evidence type="ECO:0000313" key="3">
    <source>
        <dbReference type="Proteomes" id="UP000447833"/>
    </source>
</evidence>
<feature type="transmembrane region" description="Helical" evidence="1">
    <location>
        <begin position="5"/>
        <end position="23"/>
    </location>
</feature>
<keyword evidence="1" id="KW-0472">Membrane</keyword>
<keyword evidence="1" id="KW-0812">Transmembrane</keyword>
<accession>A0A845EXH9</accession>
<name>A0A845EXH9_9BACL</name>
<dbReference type="EMBL" id="WMEY01000002">
    <property type="protein sequence ID" value="MYL63239.1"/>
    <property type="molecule type" value="Genomic_DNA"/>
</dbReference>
<dbReference type="Proteomes" id="UP000447833">
    <property type="component" value="Unassembled WGS sequence"/>
</dbReference>
<proteinExistence type="predicted"/>
<reference evidence="2 3" key="1">
    <citation type="submission" date="2019-11" db="EMBL/GenBank/DDBJ databases">
        <title>Genome sequences of 17 halophilic strains isolated from different environments.</title>
        <authorList>
            <person name="Furrow R.E."/>
        </authorList>
    </citation>
    <scope>NUCLEOTIDE SEQUENCE [LARGE SCALE GENOMIC DNA]</scope>
    <source>
        <strain evidence="2 3">22506_14_FS</strain>
    </source>
</reference>
<evidence type="ECO:0000256" key="1">
    <source>
        <dbReference type="SAM" id="Phobius"/>
    </source>
</evidence>